<dbReference type="CDD" id="cd16702">
    <property type="entry name" value="RING_CH-C4HC3_MARCH6"/>
    <property type="match status" value="1"/>
</dbReference>
<evidence type="ECO:0000256" key="3">
    <source>
        <dbReference type="ARBA" id="ARBA00004906"/>
    </source>
</evidence>
<dbReference type="FunCoup" id="A0A0C2WV15">
    <property type="interactions" value="546"/>
</dbReference>
<evidence type="ECO:0000256" key="14">
    <source>
        <dbReference type="SAM" id="Phobius"/>
    </source>
</evidence>
<protein>
    <recommendedName>
        <fullName evidence="4">RING-type E3 ubiquitin transferase</fullName>
        <ecNumber evidence="4">2.3.2.27</ecNumber>
    </recommendedName>
</protein>
<comment type="subcellular location">
    <subcellularLocation>
        <location evidence="2">Membrane</location>
        <topology evidence="2">Multi-pass membrane protein</topology>
    </subcellularLocation>
</comment>
<keyword evidence="12 14" id="KW-0472">Membrane</keyword>
<proteinExistence type="predicted"/>
<feature type="transmembrane region" description="Helical" evidence="14">
    <location>
        <begin position="1418"/>
        <end position="1444"/>
    </location>
</feature>
<dbReference type="STRING" id="946122.A0A0C2WV15"/>
<dbReference type="Gene3D" id="3.30.40.10">
    <property type="entry name" value="Zinc/RING finger domain, C3HC4 (zinc finger)"/>
    <property type="match status" value="1"/>
</dbReference>
<reference evidence="16 17" key="1">
    <citation type="submission" date="2014-04" db="EMBL/GenBank/DDBJ databases">
        <title>Evolutionary Origins and Diversification of the Mycorrhizal Mutualists.</title>
        <authorList>
            <consortium name="DOE Joint Genome Institute"/>
            <consortium name="Mycorrhizal Genomics Consortium"/>
            <person name="Kohler A."/>
            <person name="Kuo A."/>
            <person name="Nagy L.G."/>
            <person name="Floudas D."/>
            <person name="Copeland A."/>
            <person name="Barry K.W."/>
            <person name="Cichocki N."/>
            <person name="Veneault-Fourrey C."/>
            <person name="LaButti K."/>
            <person name="Lindquist E.A."/>
            <person name="Lipzen A."/>
            <person name="Lundell T."/>
            <person name="Morin E."/>
            <person name="Murat C."/>
            <person name="Riley R."/>
            <person name="Ohm R."/>
            <person name="Sun H."/>
            <person name="Tunlid A."/>
            <person name="Henrissat B."/>
            <person name="Grigoriev I.V."/>
            <person name="Hibbett D.S."/>
            <person name="Martin F."/>
        </authorList>
    </citation>
    <scope>NUCLEOTIDE SEQUENCE [LARGE SCALE GENOMIC DNA]</scope>
    <source>
        <strain evidence="16 17">Koide BX008</strain>
    </source>
</reference>
<dbReference type="InterPro" id="IPR056521">
    <property type="entry name" value="MARCHF6-like_C"/>
</dbReference>
<feature type="transmembrane region" description="Helical" evidence="14">
    <location>
        <begin position="1044"/>
        <end position="1064"/>
    </location>
</feature>
<feature type="transmembrane region" description="Helical" evidence="14">
    <location>
        <begin position="179"/>
        <end position="199"/>
    </location>
</feature>
<evidence type="ECO:0000256" key="12">
    <source>
        <dbReference type="ARBA" id="ARBA00023136"/>
    </source>
</evidence>
<evidence type="ECO:0000259" key="15">
    <source>
        <dbReference type="PROSITE" id="PS51292"/>
    </source>
</evidence>
<evidence type="ECO:0000313" key="17">
    <source>
        <dbReference type="Proteomes" id="UP000054549"/>
    </source>
</evidence>
<feature type="transmembrane region" description="Helical" evidence="14">
    <location>
        <begin position="1456"/>
        <end position="1479"/>
    </location>
</feature>
<dbReference type="PANTHER" id="PTHR13145">
    <property type="entry name" value="SSM4 PROTEIN"/>
    <property type="match status" value="1"/>
</dbReference>
<dbReference type="GO" id="GO:0061630">
    <property type="term" value="F:ubiquitin protein ligase activity"/>
    <property type="evidence" value="ECO:0007669"/>
    <property type="project" value="UniProtKB-EC"/>
</dbReference>
<organism evidence="16 17">
    <name type="scientific">Amanita muscaria (strain Koide BX008)</name>
    <dbReference type="NCBI Taxonomy" id="946122"/>
    <lineage>
        <taxon>Eukaryota</taxon>
        <taxon>Fungi</taxon>
        <taxon>Dikarya</taxon>
        <taxon>Basidiomycota</taxon>
        <taxon>Agaricomycotina</taxon>
        <taxon>Agaricomycetes</taxon>
        <taxon>Agaricomycetidae</taxon>
        <taxon>Agaricales</taxon>
        <taxon>Pluteineae</taxon>
        <taxon>Amanitaceae</taxon>
        <taxon>Amanita</taxon>
    </lineage>
</organism>
<evidence type="ECO:0000256" key="5">
    <source>
        <dbReference type="ARBA" id="ARBA00022679"/>
    </source>
</evidence>
<feature type="compositionally biased region" description="Basic and acidic residues" evidence="13">
    <location>
        <begin position="409"/>
        <end position="427"/>
    </location>
</feature>
<feature type="compositionally biased region" description="Basic and acidic residues" evidence="13">
    <location>
        <begin position="558"/>
        <end position="574"/>
    </location>
</feature>
<feature type="compositionally biased region" description="Basic and acidic residues" evidence="13">
    <location>
        <begin position="274"/>
        <end position="309"/>
    </location>
</feature>
<dbReference type="HOGENOM" id="CLU_001266_1_0_1"/>
<feature type="transmembrane region" description="Helical" evidence="14">
    <location>
        <begin position="1328"/>
        <end position="1352"/>
    </location>
</feature>
<feature type="compositionally biased region" description="Basic and acidic residues" evidence="13">
    <location>
        <begin position="433"/>
        <end position="442"/>
    </location>
</feature>
<keyword evidence="8" id="KW-0863">Zinc-finger</keyword>
<keyword evidence="9" id="KW-0833">Ubl conjugation pathway</keyword>
<feature type="domain" description="RING-CH-type" evidence="15">
    <location>
        <begin position="3"/>
        <end position="64"/>
    </location>
</feature>
<evidence type="ECO:0000256" key="11">
    <source>
        <dbReference type="ARBA" id="ARBA00022989"/>
    </source>
</evidence>
<evidence type="ECO:0000256" key="1">
    <source>
        <dbReference type="ARBA" id="ARBA00000900"/>
    </source>
</evidence>
<dbReference type="Pfam" id="PF23113">
    <property type="entry name" value="MARCHF6_C"/>
    <property type="match status" value="1"/>
</dbReference>
<dbReference type="InterPro" id="IPR013083">
    <property type="entry name" value="Znf_RING/FYVE/PHD"/>
</dbReference>
<keyword evidence="11 14" id="KW-1133">Transmembrane helix</keyword>
<dbReference type="PROSITE" id="PS51292">
    <property type="entry name" value="ZF_RING_CH"/>
    <property type="match status" value="1"/>
</dbReference>
<feature type="region of interest" description="Disordered" evidence="13">
    <location>
        <begin position="274"/>
        <end position="629"/>
    </location>
</feature>
<dbReference type="InterPro" id="IPR011016">
    <property type="entry name" value="Znf_RING-CH"/>
</dbReference>
<comment type="catalytic activity">
    <reaction evidence="1">
        <text>S-ubiquitinyl-[E2 ubiquitin-conjugating enzyme]-L-cysteine + [acceptor protein]-L-lysine = [E2 ubiquitin-conjugating enzyme]-L-cysteine + N(6)-ubiquitinyl-[acceptor protein]-L-lysine.</text>
        <dbReference type="EC" id="2.3.2.27"/>
    </reaction>
</comment>
<feature type="transmembrane region" description="Helical" evidence="14">
    <location>
        <begin position="981"/>
        <end position="1002"/>
    </location>
</feature>
<feature type="transmembrane region" description="Helical" evidence="14">
    <location>
        <begin position="1232"/>
        <end position="1253"/>
    </location>
</feature>
<feature type="transmembrane region" description="Helical" evidence="14">
    <location>
        <begin position="1084"/>
        <end position="1101"/>
    </location>
</feature>
<evidence type="ECO:0000256" key="9">
    <source>
        <dbReference type="ARBA" id="ARBA00022786"/>
    </source>
</evidence>
<dbReference type="PANTHER" id="PTHR13145:SF0">
    <property type="entry name" value="E3 UBIQUITIN-PROTEIN LIGASE MARCHF6"/>
    <property type="match status" value="1"/>
</dbReference>
<feature type="region of interest" description="Disordered" evidence="13">
    <location>
        <begin position="213"/>
        <end position="262"/>
    </location>
</feature>
<evidence type="ECO:0000256" key="10">
    <source>
        <dbReference type="ARBA" id="ARBA00022833"/>
    </source>
</evidence>
<feature type="transmembrane region" description="Helical" evidence="14">
    <location>
        <begin position="1364"/>
        <end position="1383"/>
    </location>
</feature>
<dbReference type="GO" id="GO:0005789">
    <property type="term" value="C:endoplasmic reticulum membrane"/>
    <property type="evidence" value="ECO:0007669"/>
    <property type="project" value="TreeGrafter"/>
</dbReference>
<dbReference type="GO" id="GO:0008270">
    <property type="term" value="F:zinc ion binding"/>
    <property type="evidence" value="ECO:0007669"/>
    <property type="project" value="UniProtKB-KW"/>
</dbReference>
<feature type="compositionally biased region" description="Basic and acidic residues" evidence="13">
    <location>
        <begin position="317"/>
        <end position="339"/>
    </location>
</feature>
<feature type="transmembrane region" description="Helical" evidence="14">
    <location>
        <begin position="88"/>
        <end position="112"/>
    </location>
</feature>
<dbReference type="SMART" id="SM00744">
    <property type="entry name" value="RINGv"/>
    <property type="match status" value="1"/>
</dbReference>
<comment type="pathway">
    <text evidence="3">Protein modification; protein ubiquitination.</text>
</comment>
<feature type="transmembrane region" description="Helical" evidence="14">
    <location>
        <begin position="888"/>
        <end position="909"/>
    </location>
</feature>
<gene>
    <name evidence="16" type="ORF">M378DRAFT_518862</name>
</gene>
<evidence type="ECO:0000256" key="8">
    <source>
        <dbReference type="ARBA" id="ARBA00022771"/>
    </source>
</evidence>
<feature type="transmembrane region" description="Helical" evidence="14">
    <location>
        <begin position="1273"/>
        <end position="1290"/>
    </location>
</feature>
<dbReference type="GO" id="GO:0036503">
    <property type="term" value="P:ERAD pathway"/>
    <property type="evidence" value="ECO:0007669"/>
    <property type="project" value="TreeGrafter"/>
</dbReference>
<dbReference type="Proteomes" id="UP000054549">
    <property type="component" value="Unassembled WGS sequence"/>
</dbReference>
<keyword evidence="5" id="KW-0808">Transferase</keyword>
<dbReference type="Pfam" id="PF12906">
    <property type="entry name" value="RINGv"/>
    <property type="match status" value="1"/>
</dbReference>
<dbReference type="SUPFAM" id="SSF57850">
    <property type="entry name" value="RING/U-box"/>
    <property type="match status" value="1"/>
</dbReference>
<feature type="compositionally biased region" description="Low complexity" evidence="13">
    <location>
        <begin position="221"/>
        <end position="244"/>
    </location>
</feature>
<dbReference type="EMBL" id="KN818241">
    <property type="protein sequence ID" value="KIL65587.1"/>
    <property type="molecule type" value="Genomic_DNA"/>
</dbReference>
<evidence type="ECO:0000256" key="4">
    <source>
        <dbReference type="ARBA" id="ARBA00012483"/>
    </source>
</evidence>
<name>A0A0C2WV15_AMAMK</name>
<accession>A0A0C2WV15</accession>
<evidence type="ECO:0000256" key="6">
    <source>
        <dbReference type="ARBA" id="ARBA00022692"/>
    </source>
</evidence>
<dbReference type="InParanoid" id="A0A0C2WV15"/>
<dbReference type="FunFam" id="3.30.40.10:FF:000287">
    <property type="entry name" value="RING finger membrane protein"/>
    <property type="match status" value="1"/>
</dbReference>
<keyword evidence="7" id="KW-0479">Metal-binding</keyword>
<feature type="compositionally biased region" description="Acidic residues" evidence="13">
    <location>
        <begin position="542"/>
        <end position="557"/>
    </location>
</feature>
<sequence>MSDFHEEEDTCRICSTPGTDEQPLFHPCKCSGTIRYIHQDCLTTWLAHSKKRKCDLCNHPFSFTKVYAPNMPPTLPVPLLLRRLAQQIFYGILFGVRSVLVATIWLAVLPWLTLLAWRFYFAMGEATAWWISNRPRTDPGEVGSPFYYVVSMNSSSLPPLSFLDWVTTHPLWHDLPADIFTGQIIASLIVLTFVAVFLLREWISQNARPGVFEDDDLPAEDQPAAPRAAVVPQPQPQQPLQQPRPVVPDPPRVPDQQQAVPQRRPIIRRHFDEGHRVGEERRRRSPVELHRREKGKARQLDGIEELDPRTRRRMRLKERGGKSREQAEAYSRRVYEARVARRHAPKLDTTALENAARAHTSPGGLAPSTFQFAFQPPRPSSSSEQEEVGSTNSNERPEQPAPTYSNQGKWKEAESLQMEARKEKLGAQDDIEREVAPMHDDLEGSSTSSSSTPGPEGDLLDDSPAVIVEEFPPGMSEELSDESMQDSDLEYSFLGSRQTLLDDSEAEAGPSGLNQGLPQHILDGGQGTSKDITATIRAAMDADPDTSDTQSEPDLDDERDRYFAAPEEEQRGEVEADVIVAENDDQEGAEEMPLQAGPPIDHPVDGDDNDQDQVVPKNEDGIEEDGNRGQGQVVDAVQEAAPARVALNQNVVAVDIEQAVAAAQPAGGPDANDEMDGNGDDDMEGVMEAIGLRGPIWGIFQNAALMVFILDTAIGVGVWIPFTLGKSAALLFLDPHRALQLLHLPIRAIRIITDPVVDYVIYLIVELFSQLAYLAFSINLFIVGLVLGSNGQEKASAAMVGMRNRSQVFLNAPWERLIEVVFRDSKQPDAQPGAINSRSSFITTYLTDISLKAEPYFAVLGKEVRLSAERVKESWLNLALCHGPMERLFAVSLGYVIIGLSVAVYLNLLTVGTARSAGRAVRSAVRQQLLVLKVAAFILIELVTFPFGCGIVLDLSTIWLFPEANLQSRMAFFAQAPLTAIFYHWIAGTLFMYAFAVLLSGCRTVMRPGAMWFIKDPQDQNSHPIRDILDRPALTQLRKIGISAIMYSAMVVCVVGSVAGLLVIGDKSIMPFRWKNREPLSHVPVDLLFLHLLLPYTMRYFRPKKVVKKFATAIWKFLAAKLRLTSYFFGGRHHSEEYTPKTWREVFMRTPDDLADAEHVFDGSFRRVPATDQIALPRDMKATVPVTEVGEPVNEEARNLMRMQDVEATKAQRDVNKDYMVVYIPPHFRYRILCFIGLMWCICAMLLGLAVALPIQFGRTFFKLFTPREVHDGYSLIVGFYLLWVCYIIGREVDRLDKRRQRQGNEGPRADLRIFAIKRGLLWCVKTIYMVLFLGVIVPTLVALVVDLYIVVPLRLTLKPDMVPRIRIIDSWALGLLYAKIALHVHRIHPPNQITRGLQRIMENGWSHPDPVTATKEVIAPLVAGLLGMITIPGALFKFAYVFFPNADFDGKFVFMHIYPGIFVFAGLMRSAVVLYDILSTWSQTIRDKEFLVEMRLLNHEADKQKDIVPAAVQGAHVEA</sequence>
<feature type="transmembrane region" description="Helical" evidence="14">
    <location>
        <begin position="930"/>
        <end position="961"/>
    </location>
</feature>
<feature type="transmembrane region" description="Helical" evidence="14">
    <location>
        <begin position="703"/>
        <end position="724"/>
    </location>
</feature>
<evidence type="ECO:0000256" key="13">
    <source>
        <dbReference type="SAM" id="MobiDB-lite"/>
    </source>
</evidence>
<evidence type="ECO:0000313" key="16">
    <source>
        <dbReference type="EMBL" id="KIL65587.1"/>
    </source>
</evidence>
<evidence type="ECO:0000256" key="7">
    <source>
        <dbReference type="ARBA" id="ARBA00022723"/>
    </source>
</evidence>
<dbReference type="EC" id="2.3.2.27" evidence="4"/>
<feature type="compositionally biased region" description="Acidic residues" evidence="13">
    <location>
        <begin position="478"/>
        <end position="489"/>
    </location>
</feature>
<keyword evidence="10" id="KW-0862">Zinc</keyword>
<keyword evidence="6 14" id="KW-0812">Transmembrane</keyword>
<dbReference type="OrthoDB" id="264354at2759"/>
<keyword evidence="17" id="KW-1185">Reference proteome</keyword>
<evidence type="ECO:0000256" key="2">
    <source>
        <dbReference type="ARBA" id="ARBA00004141"/>
    </source>
</evidence>
<feature type="compositionally biased region" description="Low complexity" evidence="13">
    <location>
        <begin position="444"/>
        <end position="456"/>
    </location>
</feature>